<evidence type="ECO:0000256" key="1">
    <source>
        <dbReference type="SAM" id="MobiDB-lite"/>
    </source>
</evidence>
<organism evidence="2 3">
    <name type="scientific">Knipowitschia caucasica</name>
    <name type="common">Caucasian dwarf goby</name>
    <name type="synonym">Pomatoschistus caucasicus</name>
    <dbReference type="NCBI Taxonomy" id="637954"/>
    <lineage>
        <taxon>Eukaryota</taxon>
        <taxon>Metazoa</taxon>
        <taxon>Chordata</taxon>
        <taxon>Craniata</taxon>
        <taxon>Vertebrata</taxon>
        <taxon>Euteleostomi</taxon>
        <taxon>Actinopterygii</taxon>
        <taxon>Neopterygii</taxon>
        <taxon>Teleostei</taxon>
        <taxon>Neoteleostei</taxon>
        <taxon>Acanthomorphata</taxon>
        <taxon>Gobiaria</taxon>
        <taxon>Gobiiformes</taxon>
        <taxon>Gobioidei</taxon>
        <taxon>Gobiidae</taxon>
        <taxon>Gobiinae</taxon>
        <taxon>Knipowitschia</taxon>
    </lineage>
</organism>
<dbReference type="EMBL" id="OZ035835">
    <property type="protein sequence ID" value="CAL1578823.1"/>
    <property type="molecule type" value="Genomic_DNA"/>
</dbReference>
<keyword evidence="3" id="KW-1185">Reference proteome</keyword>
<sequence>MIPLNLINSTIVSSVTCSEPEPGKPKETKVSSHNATGWRLFGKSPKESDPSAQPEDSPQDESHTDPTEPPSSSSSRRKNLEFEPLSTTALILEDRPS</sequence>
<dbReference type="AlphaFoldDB" id="A0AAV2JQ10"/>
<gene>
    <name evidence="2" type="ORF">KC01_LOCUS9931</name>
</gene>
<dbReference type="Proteomes" id="UP001497482">
    <property type="component" value="Chromosome 13"/>
</dbReference>
<evidence type="ECO:0000313" key="3">
    <source>
        <dbReference type="Proteomes" id="UP001497482"/>
    </source>
</evidence>
<name>A0AAV2JQ10_KNICA</name>
<reference evidence="2 3" key="1">
    <citation type="submission" date="2024-04" db="EMBL/GenBank/DDBJ databases">
        <authorList>
            <person name="Waldvogel A.-M."/>
            <person name="Schoenle A."/>
        </authorList>
    </citation>
    <scope>NUCLEOTIDE SEQUENCE [LARGE SCALE GENOMIC DNA]</scope>
</reference>
<feature type="region of interest" description="Disordered" evidence="1">
    <location>
        <begin position="15"/>
        <end position="97"/>
    </location>
</feature>
<protein>
    <submittedName>
        <fullName evidence="2">Uncharacterized protein</fullName>
    </submittedName>
</protein>
<proteinExistence type="predicted"/>
<evidence type="ECO:0000313" key="2">
    <source>
        <dbReference type="EMBL" id="CAL1578823.1"/>
    </source>
</evidence>
<accession>A0AAV2JQ10</accession>
<feature type="compositionally biased region" description="Basic and acidic residues" evidence="1">
    <location>
        <begin position="21"/>
        <end position="30"/>
    </location>
</feature>